<evidence type="ECO:0000313" key="2">
    <source>
        <dbReference type="Proteomes" id="UP000184188"/>
    </source>
</evidence>
<organism evidence="1 2">
    <name type="scientific">Penicilliopsis zonata CBS 506.65</name>
    <dbReference type="NCBI Taxonomy" id="1073090"/>
    <lineage>
        <taxon>Eukaryota</taxon>
        <taxon>Fungi</taxon>
        <taxon>Dikarya</taxon>
        <taxon>Ascomycota</taxon>
        <taxon>Pezizomycotina</taxon>
        <taxon>Eurotiomycetes</taxon>
        <taxon>Eurotiomycetidae</taxon>
        <taxon>Eurotiales</taxon>
        <taxon>Aspergillaceae</taxon>
        <taxon>Penicilliopsis</taxon>
    </lineage>
</organism>
<name>A0A1L9SNR8_9EURO</name>
<dbReference type="Proteomes" id="UP000184188">
    <property type="component" value="Unassembled WGS sequence"/>
</dbReference>
<evidence type="ECO:0000313" key="1">
    <source>
        <dbReference type="EMBL" id="OJJ48838.1"/>
    </source>
</evidence>
<sequence>MAEYDEGSPLISPRVINDERPVRERVVRHPESMSGLYLFLLTVGIGGYERMAFVNNQSTSYLLTGLDYRLSGRWSCRMGR</sequence>
<protein>
    <submittedName>
        <fullName evidence="1">Uncharacterized protein</fullName>
    </submittedName>
</protein>
<gene>
    <name evidence="1" type="ORF">ASPZODRAFT_129157</name>
</gene>
<keyword evidence="2" id="KW-1185">Reference proteome</keyword>
<dbReference type="GeneID" id="34608671"/>
<reference evidence="2" key="1">
    <citation type="journal article" date="2017" name="Genome Biol.">
        <title>Comparative genomics reveals high biological diversity and specific adaptations in the industrially and medically important fungal genus Aspergillus.</title>
        <authorList>
            <person name="de Vries R.P."/>
            <person name="Riley R."/>
            <person name="Wiebenga A."/>
            <person name="Aguilar-Osorio G."/>
            <person name="Amillis S."/>
            <person name="Uchima C.A."/>
            <person name="Anderluh G."/>
            <person name="Asadollahi M."/>
            <person name="Askin M."/>
            <person name="Barry K."/>
            <person name="Battaglia E."/>
            <person name="Bayram O."/>
            <person name="Benocci T."/>
            <person name="Braus-Stromeyer S.A."/>
            <person name="Caldana C."/>
            <person name="Canovas D."/>
            <person name="Cerqueira G.C."/>
            <person name="Chen F."/>
            <person name="Chen W."/>
            <person name="Choi C."/>
            <person name="Clum A."/>
            <person name="Dos Santos R.A."/>
            <person name="Damasio A.R."/>
            <person name="Diallinas G."/>
            <person name="Emri T."/>
            <person name="Fekete E."/>
            <person name="Flipphi M."/>
            <person name="Freyberg S."/>
            <person name="Gallo A."/>
            <person name="Gournas C."/>
            <person name="Habgood R."/>
            <person name="Hainaut M."/>
            <person name="Harispe M.L."/>
            <person name="Henrissat B."/>
            <person name="Hilden K.S."/>
            <person name="Hope R."/>
            <person name="Hossain A."/>
            <person name="Karabika E."/>
            <person name="Karaffa L."/>
            <person name="Karanyi Z."/>
            <person name="Krasevec N."/>
            <person name="Kuo A."/>
            <person name="Kusch H."/>
            <person name="LaButti K."/>
            <person name="Lagendijk E.L."/>
            <person name="Lapidus A."/>
            <person name="Levasseur A."/>
            <person name="Lindquist E."/>
            <person name="Lipzen A."/>
            <person name="Logrieco A.F."/>
            <person name="MacCabe A."/>
            <person name="Maekelae M.R."/>
            <person name="Malavazi I."/>
            <person name="Melin P."/>
            <person name="Meyer V."/>
            <person name="Mielnichuk N."/>
            <person name="Miskei M."/>
            <person name="Molnar A.P."/>
            <person name="Mule G."/>
            <person name="Ngan C.Y."/>
            <person name="Orejas M."/>
            <person name="Orosz E."/>
            <person name="Ouedraogo J.P."/>
            <person name="Overkamp K.M."/>
            <person name="Park H.-S."/>
            <person name="Perrone G."/>
            <person name="Piumi F."/>
            <person name="Punt P.J."/>
            <person name="Ram A.F."/>
            <person name="Ramon A."/>
            <person name="Rauscher S."/>
            <person name="Record E."/>
            <person name="Riano-Pachon D.M."/>
            <person name="Robert V."/>
            <person name="Roehrig J."/>
            <person name="Ruller R."/>
            <person name="Salamov A."/>
            <person name="Salih N.S."/>
            <person name="Samson R.A."/>
            <person name="Sandor E."/>
            <person name="Sanguinetti M."/>
            <person name="Schuetze T."/>
            <person name="Sepcic K."/>
            <person name="Shelest E."/>
            <person name="Sherlock G."/>
            <person name="Sophianopoulou V."/>
            <person name="Squina F.M."/>
            <person name="Sun H."/>
            <person name="Susca A."/>
            <person name="Todd R.B."/>
            <person name="Tsang A."/>
            <person name="Unkles S.E."/>
            <person name="van de Wiele N."/>
            <person name="van Rossen-Uffink D."/>
            <person name="Oliveira J.V."/>
            <person name="Vesth T.C."/>
            <person name="Visser J."/>
            <person name="Yu J.-H."/>
            <person name="Zhou M."/>
            <person name="Andersen M.R."/>
            <person name="Archer D.B."/>
            <person name="Baker S.E."/>
            <person name="Benoit I."/>
            <person name="Brakhage A.A."/>
            <person name="Braus G.H."/>
            <person name="Fischer R."/>
            <person name="Frisvad J.C."/>
            <person name="Goldman G.H."/>
            <person name="Houbraken J."/>
            <person name="Oakley B."/>
            <person name="Pocsi I."/>
            <person name="Scazzocchio C."/>
            <person name="Seiboth B."/>
            <person name="vanKuyk P.A."/>
            <person name="Wortman J."/>
            <person name="Dyer P.S."/>
            <person name="Grigoriev I.V."/>
        </authorList>
    </citation>
    <scope>NUCLEOTIDE SEQUENCE [LARGE SCALE GENOMIC DNA]</scope>
    <source>
        <strain evidence="2">CBS 506.65</strain>
    </source>
</reference>
<dbReference type="VEuPathDB" id="FungiDB:ASPZODRAFT_129157"/>
<dbReference type="RefSeq" id="XP_022583348.1">
    <property type="nucleotide sequence ID" value="XM_022722206.1"/>
</dbReference>
<accession>A0A1L9SNR8</accession>
<dbReference type="EMBL" id="KV878338">
    <property type="protein sequence ID" value="OJJ48838.1"/>
    <property type="molecule type" value="Genomic_DNA"/>
</dbReference>
<dbReference type="AlphaFoldDB" id="A0A1L9SNR8"/>
<proteinExistence type="predicted"/>